<keyword evidence="3" id="KW-1185">Reference proteome</keyword>
<organism evidence="2 3">
    <name type="scientific">Pristionchus pacificus</name>
    <name type="common">Parasitic nematode worm</name>
    <dbReference type="NCBI Taxonomy" id="54126"/>
    <lineage>
        <taxon>Eukaryota</taxon>
        <taxon>Metazoa</taxon>
        <taxon>Ecdysozoa</taxon>
        <taxon>Nematoda</taxon>
        <taxon>Chromadorea</taxon>
        <taxon>Rhabditida</taxon>
        <taxon>Rhabditina</taxon>
        <taxon>Diplogasteromorpha</taxon>
        <taxon>Diplogasteroidea</taxon>
        <taxon>Neodiplogasteridae</taxon>
        <taxon>Pristionchus</taxon>
    </lineage>
</organism>
<feature type="region of interest" description="Disordered" evidence="1">
    <location>
        <begin position="229"/>
        <end position="294"/>
    </location>
</feature>
<proteinExistence type="predicted"/>
<evidence type="ECO:0000313" key="2">
    <source>
        <dbReference type="EnsemblMetazoa" id="PPA32374.1"/>
    </source>
</evidence>
<dbReference type="Proteomes" id="UP000005239">
    <property type="component" value="Unassembled WGS sequence"/>
</dbReference>
<name>A0A2A6CIK3_PRIPA</name>
<accession>A0A8R1YM32</accession>
<dbReference type="EnsemblMetazoa" id="PPA32374.1">
    <property type="protein sequence ID" value="PPA32374.1"/>
    <property type="gene ID" value="WBGene00205235"/>
</dbReference>
<accession>A0A2A6CIK3</accession>
<evidence type="ECO:0000313" key="3">
    <source>
        <dbReference type="Proteomes" id="UP000005239"/>
    </source>
</evidence>
<feature type="compositionally biased region" description="Basic and acidic residues" evidence="1">
    <location>
        <begin position="229"/>
        <end position="240"/>
    </location>
</feature>
<feature type="compositionally biased region" description="Acidic residues" evidence="1">
    <location>
        <begin position="241"/>
        <end position="279"/>
    </location>
</feature>
<gene>
    <name evidence="2" type="primary">WBGene00205235</name>
</gene>
<reference evidence="2" key="2">
    <citation type="submission" date="2022-06" db="UniProtKB">
        <authorList>
            <consortium name="EnsemblMetazoa"/>
        </authorList>
    </citation>
    <scope>IDENTIFICATION</scope>
    <source>
        <strain evidence="2">PS312</strain>
    </source>
</reference>
<reference evidence="3" key="1">
    <citation type="journal article" date="2008" name="Nat. Genet.">
        <title>The Pristionchus pacificus genome provides a unique perspective on nematode lifestyle and parasitism.</title>
        <authorList>
            <person name="Dieterich C."/>
            <person name="Clifton S.W."/>
            <person name="Schuster L.N."/>
            <person name="Chinwalla A."/>
            <person name="Delehaunty K."/>
            <person name="Dinkelacker I."/>
            <person name="Fulton L."/>
            <person name="Fulton R."/>
            <person name="Godfrey J."/>
            <person name="Minx P."/>
            <person name="Mitreva M."/>
            <person name="Roeseler W."/>
            <person name="Tian H."/>
            <person name="Witte H."/>
            <person name="Yang S.P."/>
            <person name="Wilson R.K."/>
            <person name="Sommer R.J."/>
        </authorList>
    </citation>
    <scope>NUCLEOTIDE SEQUENCE [LARGE SCALE GENOMIC DNA]</scope>
    <source>
        <strain evidence="3">PS312</strain>
    </source>
</reference>
<evidence type="ECO:0000256" key="1">
    <source>
        <dbReference type="SAM" id="MobiDB-lite"/>
    </source>
</evidence>
<dbReference type="AlphaFoldDB" id="A0A2A6CIK3"/>
<sequence length="294" mass="33867">MVLGSGRHWADVQGRLEGDVRACSSVVSPRHRGRLPTELAHLLSHQLPKETGDERDELISVRNVRIMPMLCRIISSYAEEYLLYFLLSSEETNRLFDELADKMNIFRKKSTTSQSSFTVLDQSQDSVKPKSACSVGCDPIFEWKDYSTSSTQCDISIPVDEGDLDASSNDDKENQARSFWKRAVAVRQELTDELNESADEISFRSLKASDETLRNQIKWDRFYTNSERARIAKEKARDGEEKEENENEDGDEVVEEEEQEEDEEEDKVEGDDDEEEEYDNSYQRLDESDDQESE</sequence>
<protein>
    <submittedName>
        <fullName evidence="2">Uncharacterized protein</fullName>
    </submittedName>
</protein>